<dbReference type="InterPro" id="IPR011604">
    <property type="entry name" value="PDDEXK-like_dom_sf"/>
</dbReference>
<dbReference type="EMBL" id="CAEZZY010000101">
    <property type="protein sequence ID" value="CAB4782983.1"/>
    <property type="molecule type" value="Genomic_DNA"/>
</dbReference>
<name>A0A6J6WI30_9ZZZZ</name>
<feature type="domain" description="PD-(D/E)XK endonuclease-like" evidence="1">
    <location>
        <begin position="1"/>
        <end position="153"/>
    </location>
</feature>
<evidence type="ECO:0000313" key="2">
    <source>
        <dbReference type="EMBL" id="CAB4782983.1"/>
    </source>
</evidence>
<dbReference type="AlphaFoldDB" id="A0A6J6WI30"/>
<gene>
    <name evidence="2" type="ORF">UFOPK2928_00910</name>
</gene>
<protein>
    <submittedName>
        <fullName evidence="2">Unannotated protein</fullName>
    </submittedName>
</protein>
<accession>A0A6J6WI30</accession>
<dbReference type="Gene3D" id="3.90.320.10">
    <property type="match status" value="1"/>
</dbReference>
<dbReference type="Pfam" id="PF12705">
    <property type="entry name" value="PDDEXK_1"/>
    <property type="match status" value="1"/>
</dbReference>
<proteinExistence type="predicted"/>
<sequence>MLERFARYHAASPREVAGVELSFTIKVGRAEIRGNVDRIEVDSDGNFYVIDFKTGKNTITKDKAKENLQLACYQLAVALDGFEKKLSGSKSTGAELVYLASDSVKVTTRQQFVIDEVAVKAKIEEIAVGMGAATFQARINKMCEKCVVKAACPIQNEGRAVIE</sequence>
<dbReference type="InterPro" id="IPR038726">
    <property type="entry name" value="PDDEXK_AddAB-type"/>
</dbReference>
<evidence type="ECO:0000259" key="1">
    <source>
        <dbReference type="Pfam" id="PF12705"/>
    </source>
</evidence>
<organism evidence="2">
    <name type="scientific">freshwater metagenome</name>
    <dbReference type="NCBI Taxonomy" id="449393"/>
    <lineage>
        <taxon>unclassified sequences</taxon>
        <taxon>metagenomes</taxon>
        <taxon>ecological metagenomes</taxon>
    </lineage>
</organism>
<reference evidence="2" key="1">
    <citation type="submission" date="2020-05" db="EMBL/GenBank/DDBJ databases">
        <authorList>
            <person name="Chiriac C."/>
            <person name="Salcher M."/>
            <person name="Ghai R."/>
            <person name="Kavagutti S V."/>
        </authorList>
    </citation>
    <scope>NUCLEOTIDE SEQUENCE</scope>
</reference>